<organism evidence="3 4">
    <name type="scientific">Simplicispira suum</name>
    <dbReference type="NCBI Taxonomy" id="2109915"/>
    <lineage>
        <taxon>Bacteria</taxon>
        <taxon>Pseudomonadati</taxon>
        <taxon>Pseudomonadota</taxon>
        <taxon>Betaproteobacteria</taxon>
        <taxon>Burkholderiales</taxon>
        <taxon>Comamonadaceae</taxon>
        <taxon>Simplicispira</taxon>
    </lineage>
</organism>
<keyword evidence="3" id="KW-0489">Methyltransferase</keyword>
<dbReference type="AlphaFoldDB" id="A0A2S0MXV1"/>
<dbReference type="PANTHER" id="PTHR43861">
    <property type="entry name" value="TRANS-ACONITATE 2-METHYLTRANSFERASE-RELATED"/>
    <property type="match status" value="1"/>
</dbReference>
<evidence type="ECO:0000256" key="1">
    <source>
        <dbReference type="ARBA" id="ARBA00022691"/>
    </source>
</evidence>
<accession>A0A2S0MXV1</accession>
<evidence type="ECO:0000313" key="4">
    <source>
        <dbReference type="Proteomes" id="UP000239326"/>
    </source>
</evidence>
<dbReference type="GO" id="GO:0000179">
    <property type="term" value="F:rRNA (adenine-N6,N6-)-dimethyltransferase activity"/>
    <property type="evidence" value="ECO:0007669"/>
    <property type="project" value="InterPro"/>
</dbReference>
<keyword evidence="1" id="KW-0949">S-adenosyl-L-methionine</keyword>
<dbReference type="SUPFAM" id="SSF53335">
    <property type="entry name" value="S-adenosyl-L-methionine-dependent methyltransferases"/>
    <property type="match status" value="1"/>
</dbReference>
<dbReference type="PROSITE" id="PS01131">
    <property type="entry name" value="RRNA_A_DIMETH"/>
    <property type="match status" value="1"/>
</dbReference>
<evidence type="ECO:0000256" key="2">
    <source>
        <dbReference type="SAM" id="Coils"/>
    </source>
</evidence>
<name>A0A2S0MXV1_9BURK</name>
<keyword evidence="2" id="KW-0175">Coiled coil</keyword>
<feature type="coiled-coil region" evidence="2">
    <location>
        <begin position="234"/>
        <end position="289"/>
    </location>
</feature>
<evidence type="ECO:0000313" key="3">
    <source>
        <dbReference type="EMBL" id="AVO40720.1"/>
    </source>
</evidence>
<keyword evidence="4" id="KW-1185">Reference proteome</keyword>
<dbReference type="KEGG" id="simp:C6571_04950"/>
<protein>
    <submittedName>
        <fullName evidence="3">Methyltransferase type 11</fullName>
    </submittedName>
</protein>
<dbReference type="OrthoDB" id="9790457at2"/>
<keyword evidence="3" id="KW-0808">Transferase</keyword>
<dbReference type="InterPro" id="IPR020596">
    <property type="entry name" value="rRNA_Ade_Mease_Trfase_CS"/>
</dbReference>
<proteinExistence type="predicted"/>
<sequence>MTHIDRYDYAFDPEGDAWAARVLRRIPPQGSVLELGPGPGAMTRVLLARGYAVTVVENDPEALSALQALGAQCIASDLDGSDWTAALADQQFDVILACDVLEHLRRPDEVLRALNTVLAPTGSLIISVPNIAYAGVVAGLRQGLFDYSDKGQLDRTHVHFFTRRSLERNLLDCGWAPRIWEANRVPLEQSEFAGCWKDLSDAQRSSLRDGWHDFDVYQWMVVATASSNSVAWEGAAARAQVDQLREELQALSLQQKRELASLLEHQKAFSEAKEIIEELQGEVARLHKQTMLFETEVQRLGKLLFDRTWLGHLRRLMGHR</sequence>
<dbReference type="CDD" id="cd02440">
    <property type="entry name" value="AdoMet_MTases"/>
    <property type="match status" value="1"/>
</dbReference>
<dbReference type="InterPro" id="IPR029063">
    <property type="entry name" value="SAM-dependent_MTases_sf"/>
</dbReference>
<dbReference type="Proteomes" id="UP000239326">
    <property type="component" value="Chromosome"/>
</dbReference>
<dbReference type="Gene3D" id="3.40.50.150">
    <property type="entry name" value="Vaccinia Virus protein VP39"/>
    <property type="match status" value="1"/>
</dbReference>
<reference evidence="3 4" key="1">
    <citation type="submission" date="2018-03" db="EMBL/GenBank/DDBJ databases">
        <title>Genome sequencing of Simplicispira sp.</title>
        <authorList>
            <person name="Kim S.-J."/>
            <person name="Heo J."/>
            <person name="Kwon S.-W."/>
        </authorList>
    </citation>
    <scope>NUCLEOTIDE SEQUENCE [LARGE SCALE GENOMIC DNA]</scope>
    <source>
        <strain evidence="3 4">SC1-8</strain>
    </source>
</reference>
<dbReference type="EMBL" id="CP027669">
    <property type="protein sequence ID" value="AVO40720.1"/>
    <property type="molecule type" value="Genomic_DNA"/>
</dbReference>
<dbReference type="Pfam" id="PF13489">
    <property type="entry name" value="Methyltransf_23"/>
    <property type="match status" value="1"/>
</dbReference>
<gene>
    <name evidence="3" type="ORF">C6571_04950</name>
</gene>
<dbReference type="RefSeq" id="WP_106445711.1">
    <property type="nucleotide sequence ID" value="NZ_CP027669.1"/>
</dbReference>